<sequence>MLKIKSSTGLWITSFVIVLTLFFGFFSTKFVAQAQFSAPKIQTPDCVTDGLTQGIIGYRLVGNIFYYVRRLATVPDASVDDFGVNAGGDALEFFCLTDNPQTSLGKSAICLSGENCPWR</sequence>
<dbReference type="OrthoDB" id="10019992at2"/>
<gene>
    <name evidence="1" type="ORF">NIES4072_11860</name>
</gene>
<accession>A0A2R5FG28</accession>
<dbReference type="AlphaFoldDB" id="A0A2R5FG28"/>
<protein>
    <submittedName>
        <fullName evidence="1">Uncharacterized protein</fullName>
    </submittedName>
</protein>
<organism evidence="1 2">
    <name type="scientific">Nostoc commune NIES-4072</name>
    <dbReference type="NCBI Taxonomy" id="2005467"/>
    <lineage>
        <taxon>Bacteria</taxon>
        <taxon>Bacillati</taxon>
        <taxon>Cyanobacteriota</taxon>
        <taxon>Cyanophyceae</taxon>
        <taxon>Nostocales</taxon>
        <taxon>Nostocaceae</taxon>
        <taxon>Nostoc</taxon>
    </lineage>
</organism>
<reference evidence="1 2" key="1">
    <citation type="submission" date="2017-06" db="EMBL/GenBank/DDBJ databases">
        <title>Genome sequencing of cyanobaciteial culture collection at National Institute for Environmental Studies (NIES).</title>
        <authorList>
            <person name="Hirose Y."/>
            <person name="Shimura Y."/>
            <person name="Fujisawa T."/>
            <person name="Nakamura Y."/>
            <person name="Kawachi M."/>
        </authorList>
    </citation>
    <scope>NUCLEOTIDE SEQUENCE [LARGE SCALE GENOMIC DNA]</scope>
    <source>
        <strain evidence="1 2">NIES-4072</strain>
    </source>
</reference>
<dbReference type="EMBL" id="BDUD01000001">
    <property type="protein sequence ID" value="GBG17526.1"/>
    <property type="molecule type" value="Genomic_DNA"/>
</dbReference>
<evidence type="ECO:0000313" key="1">
    <source>
        <dbReference type="EMBL" id="GBG17526.1"/>
    </source>
</evidence>
<evidence type="ECO:0000313" key="2">
    <source>
        <dbReference type="Proteomes" id="UP000245124"/>
    </source>
</evidence>
<keyword evidence="2" id="KW-1185">Reference proteome</keyword>
<proteinExistence type="predicted"/>
<dbReference type="RefSeq" id="WP_109007712.1">
    <property type="nucleotide sequence ID" value="NZ_BDUD01000001.1"/>
</dbReference>
<comment type="caution">
    <text evidence="1">The sequence shown here is derived from an EMBL/GenBank/DDBJ whole genome shotgun (WGS) entry which is preliminary data.</text>
</comment>
<dbReference type="Proteomes" id="UP000245124">
    <property type="component" value="Unassembled WGS sequence"/>
</dbReference>
<name>A0A2R5FG28_NOSCO</name>